<evidence type="ECO:0000256" key="4">
    <source>
        <dbReference type="ARBA" id="ARBA00023128"/>
    </source>
</evidence>
<evidence type="ECO:0000313" key="7">
    <source>
        <dbReference type="Proteomes" id="UP001304895"/>
    </source>
</evidence>
<reference evidence="6" key="1">
    <citation type="journal article" date="2023" name="Mol. Phylogenet. Evol.">
        <title>Genome-scale phylogeny and comparative genomics of the fungal order Sordariales.</title>
        <authorList>
            <person name="Hensen N."/>
            <person name="Bonometti L."/>
            <person name="Westerberg I."/>
            <person name="Brannstrom I.O."/>
            <person name="Guillou S."/>
            <person name="Cros-Aarteil S."/>
            <person name="Calhoun S."/>
            <person name="Haridas S."/>
            <person name="Kuo A."/>
            <person name="Mondo S."/>
            <person name="Pangilinan J."/>
            <person name="Riley R."/>
            <person name="LaButti K."/>
            <person name="Andreopoulos B."/>
            <person name="Lipzen A."/>
            <person name="Chen C."/>
            <person name="Yan M."/>
            <person name="Daum C."/>
            <person name="Ng V."/>
            <person name="Clum A."/>
            <person name="Steindorff A."/>
            <person name="Ohm R.A."/>
            <person name="Martin F."/>
            <person name="Silar P."/>
            <person name="Natvig D.O."/>
            <person name="Lalanne C."/>
            <person name="Gautier V."/>
            <person name="Ament-Velasquez S.L."/>
            <person name="Kruys A."/>
            <person name="Hutchinson M.I."/>
            <person name="Powell A.J."/>
            <person name="Barry K."/>
            <person name="Miller A.N."/>
            <person name="Grigoriev I.V."/>
            <person name="Debuchy R."/>
            <person name="Gladieux P."/>
            <person name="Hiltunen Thoren M."/>
            <person name="Johannesson H."/>
        </authorList>
    </citation>
    <scope>NUCLEOTIDE SEQUENCE</scope>
    <source>
        <strain evidence="6">CBS 123565</strain>
    </source>
</reference>
<dbReference type="AlphaFoldDB" id="A0AAN6UQN9"/>
<evidence type="ECO:0000256" key="1">
    <source>
        <dbReference type="ARBA" id="ARBA00004173"/>
    </source>
</evidence>
<dbReference type="Gene3D" id="1.10.3580.10">
    <property type="entry name" value="ATP12 ATPase"/>
    <property type="match status" value="1"/>
</dbReference>
<keyword evidence="5" id="KW-0143">Chaperone</keyword>
<proteinExistence type="inferred from homology"/>
<evidence type="ECO:0000256" key="5">
    <source>
        <dbReference type="ARBA" id="ARBA00023186"/>
    </source>
</evidence>
<dbReference type="Pfam" id="PF07542">
    <property type="entry name" value="ATP12"/>
    <property type="match status" value="1"/>
</dbReference>
<evidence type="ECO:0000256" key="3">
    <source>
        <dbReference type="ARBA" id="ARBA00022946"/>
    </source>
</evidence>
<keyword evidence="4" id="KW-0496">Mitochondrion</keyword>
<dbReference type="SUPFAM" id="SSF160909">
    <property type="entry name" value="ATP12-like"/>
    <property type="match status" value="1"/>
</dbReference>
<sequence length="393" mass="42530">MAPATRLCLLSLRPAAAATARNLSRGAARPLRALHTNPAQPAKVVPVYGTGPPPEPPLPPVDEYAAEERAARLARRKKHAEVLRLAEDIKDAAKQHHESTDKKNSGLKRRFWKDVIVREVDGALEIHLDSRPLRHPTTKAVMRIPLSKPHLAHGIALEWDSLLSAYQATKQHLIPLTSLTCRAIDLAADDAASASASASTPAESLRTAIATVLLRYLDTDSLLCFAPLPDDPLDPALRPLQEQVYQQVASHLTARVWPGVSIVPVLDGASLFPAPQPQGTREVVQGWILGLSAFELAGLERAALAGKSLLAAARLLAEWSEDGAGVKETRAGDAQQEGERFGVDEAARAVSLEVDWQTKKWGEVEDTHDVEREDLKRQLGSVVLLVSGTGSKR</sequence>
<reference evidence="6" key="2">
    <citation type="submission" date="2023-05" db="EMBL/GenBank/DDBJ databases">
        <authorList>
            <consortium name="Lawrence Berkeley National Laboratory"/>
            <person name="Steindorff A."/>
            <person name="Hensen N."/>
            <person name="Bonometti L."/>
            <person name="Westerberg I."/>
            <person name="Brannstrom I.O."/>
            <person name="Guillou S."/>
            <person name="Cros-Aarteil S."/>
            <person name="Calhoun S."/>
            <person name="Haridas S."/>
            <person name="Kuo A."/>
            <person name="Mondo S."/>
            <person name="Pangilinan J."/>
            <person name="Riley R."/>
            <person name="Labutti K."/>
            <person name="Andreopoulos B."/>
            <person name="Lipzen A."/>
            <person name="Chen C."/>
            <person name="Yanf M."/>
            <person name="Daum C."/>
            <person name="Ng V."/>
            <person name="Clum A."/>
            <person name="Ohm R."/>
            <person name="Martin F."/>
            <person name="Silar P."/>
            <person name="Natvig D."/>
            <person name="Lalanne C."/>
            <person name="Gautier V."/>
            <person name="Ament-Velasquez S.L."/>
            <person name="Kruys A."/>
            <person name="Hutchinson M.I."/>
            <person name="Powell A.J."/>
            <person name="Barry K."/>
            <person name="Miller A.N."/>
            <person name="Grigoriev I.V."/>
            <person name="Debuchy R."/>
            <person name="Gladieux P."/>
            <person name="Thoren M.H."/>
            <person name="Johannesson H."/>
        </authorList>
    </citation>
    <scope>NUCLEOTIDE SEQUENCE</scope>
    <source>
        <strain evidence="6">CBS 123565</strain>
    </source>
</reference>
<gene>
    <name evidence="6" type="ORF">BT67DRAFT_440082</name>
</gene>
<name>A0AAN6UQN9_9PEZI</name>
<evidence type="ECO:0000313" key="6">
    <source>
        <dbReference type="EMBL" id="KAK4137081.1"/>
    </source>
</evidence>
<dbReference type="PANTHER" id="PTHR21013:SF10">
    <property type="entry name" value="ATP SYNTHASE MITOCHONDRIAL F1 COMPLEX ASSEMBLY FACTOR 2"/>
    <property type="match status" value="1"/>
</dbReference>
<dbReference type="GO" id="GO:0033615">
    <property type="term" value="P:mitochondrial proton-transporting ATP synthase complex assembly"/>
    <property type="evidence" value="ECO:0007669"/>
    <property type="project" value="TreeGrafter"/>
</dbReference>
<comment type="caution">
    <text evidence="6">The sequence shown here is derived from an EMBL/GenBank/DDBJ whole genome shotgun (WGS) entry which is preliminary data.</text>
</comment>
<evidence type="ECO:0000256" key="2">
    <source>
        <dbReference type="ARBA" id="ARBA00008231"/>
    </source>
</evidence>
<dbReference type="EMBL" id="MU853403">
    <property type="protein sequence ID" value="KAK4137081.1"/>
    <property type="molecule type" value="Genomic_DNA"/>
</dbReference>
<dbReference type="InterPro" id="IPR011419">
    <property type="entry name" value="ATP12_ATP_synth-F1-assembly"/>
</dbReference>
<accession>A0AAN6UQN9</accession>
<organism evidence="6 7">
    <name type="scientific">Trichocladium antarcticum</name>
    <dbReference type="NCBI Taxonomy" id="1450529"/>
    <lineage>
        <taxon>Eukaryota</taxon>
        <taxon>Fungi</taxon>
        <taxon>Dikarya</taxon>
        <taxon>Ascomycota</taxon>
        <taxon>Pezizomycotina</taxon>
        <taxon>Sordariomycetes</taxon>
        <taxon>Sordariomycetidae</taxon>
        <taxon>Sordariales</taxon>
        <taxon>Chaetomiaceae</taxon>
        <taxon>Trichocladium</taxon>
    </lineage>
</organism>
<dbReference type="InterPro" id="IPR023335">
    <property type="entry name" value="ATP12_ortho_dom_sf"/>
</dbReference>
<comment type="similarity">
    <text evidence="2">Belongs to the ATP12 family.</text>
</comment>
<dbReference type="Proteomes" id="UP001304895">
    <property type="component" value="Unassembled WGS sequence"/>
</dbReference>
<dbReference type="InterPro" id="IPR042272">
    <property type="entry name" value="ATP12_ATP_synth-F1-assembly_N"/>
</dbReference>
<dbReference type="PANTHER" id="PTHR21013">
    <property type="entry name" value="ATP SYNTHASE MITOCHONDRIAL F1 COMPLEX ASSEMBLY FACTOR 2/ATP12 PROTEIN, MITOCHONDRIAL PRECURSOR"/>
    <property type="match status" value="1"/>
</dbReference>
<keyword evidence="3" id="KW-0809">Transit peptide</keyword>
<keyword evidence="7" id="KW-1185">Reference proteome</keyword>
<dbReference type="Gene3D" id="3.30.2180.10">
    <property type="entry name" value="ATP12-like"/>
    <property type="match status" value="1"/>
</dbReference>
<comment type="subcellular location">
    <subcellularLocation>
        <location evidence="1">Mitochondrion</location>
    </subcellularLocation>
</comment>
<protein>
    <submittedName>
        <fullName evidence="6">ATP12-domain-containing protein</fullName>
    </submittedName>
</protein>
<dbReference type="GO" id="GO:0005739">
    <property type="term" value="C:mitochondrion"/>
    <property type="evidence" value="ECO:0007669"/>
    <property type="project" value="UniProtKB-SubCell"/>
</dbReference>